<name>A0A193QF14_SODGM</name>
<sequence length="109" mass="12048">MTIENNAKTFSTTVTNRCIGGMISTYKFLSAVGNKLTSAEKPADNAKSTPVAVHDAAIMRKNPLTPEDIAAAKEKMQATVNHFLTTDGKGFEQLLKQPWRWYTAKRSML</sequence>
<dbReference type="RefSeq" id="WP_148203326.1">
    <property type="nucleotide sequence ID" value="NC_007712.1"/>
</dbReference>
<evidence type="ECO:0000313" key="1">
    <source>
        <dbReference type="EMBL" id="CRL43743.1"/>
    </source>
</evidence>
<accession>A0A193QF14</accession>
<proteinExistence type="predicted"/>
<gene>
    <name evidence="1" type="ORF">SGGMMB4_00274</name>
</gene>
<dbReference type="Proteomes" id="UP000245838">
    <property type="component" value="Chromosome sggmmb4_Chromosome"/>
</dbReference>
<dbReference type="AlphaFoldDB" id="A0A193QF14"/>
<evidence type="ECO:0000313" key="2">
    <source>
        <dbReference type="Proteomes" id="UP000245838"/>
    </source>
</evidence>
<reference evidence="1 2" key="1">
    <citation type="submission" date="2015-05" db="EMBL/GenBank/DDBJ databases">
        <authorList>
            <person name="Goodhead I."/>
        </authorList>
    </citation>
    <scope>NUCLEOTIDE SEQUENCE [LARGE SCALE GENOMIC DNA]</scope>
    <source>
        <strain evidence="2">morsitans</strain>
    </source>
</reference>
<protein>
    <submittedName>
        <fullName evidence="1">Uncharacterized protein</fullName>
    </submittedName>
</protein>
<organism evidence="1 2">
    <name type="scientific">Sodalis glossinidius (strain morsitans)</name>
    <dbReference type="NCBI Taxonomy" id="343509"/>
    <lineage>
        <taxon>Bacteria</taxon>
        <taxon>Pseudomonadati</taxon>
        <taxon>Pseudomonadota</taxon>
        <taxon>Gammaproteobacteria</taxon>
        <taxon>Enterobacterales</taxon>
        <taxon>Bruguierivoracaceae</taxon>
        <taxon>Sodalis</taxon>
    </lineage>
</organism>
<dbReference type="EMBL" id="LN854557">
    <property type="protein sequence ID" value="CRL43743.1"/>
    <property type="molecule type" value="Genomic_DNA"/>
</dbReference>